<geneLocation type="plasmid" evidence="1 2">
    <name>p3</name>
</geneLocation>
<gene>
    <name evidence="1" type="ORF">D3093_30060</name>
</gene>
<accession>A0A4D8PQD4</accession>
<evidence type="ECO:0000313" key="2">
    <source>
        <dbReference type="Proteomes" id="UP000298595"/>
    </source>
</evidence>
<dbReference type="Proteomes" id="UP000298595">
    <property type="component" value="Plasmid p3"/>
</dbReference>
<dbReference type="RefSeq" id="WP_137118290.1">
    <property type="nucleotide sequence ID" value="NZ_CP032324.1"/>
</dbReference>
<organism evidence="1 2">
    <name type="scientific">Azospirillum argentinense</name>
    <dbReference type="NCBI Taxonomy" id="2970906"/>
    <lineage>
        <taxon>Bacteria</taxon>
        <taxon>Pseudomonadati</taxon>
        <taxon>Pseudomonadota</taxon>
        <taxon>Alphaproteobacteria</taxon>
        <taxon>Rhodospirillales</taxon>
        <taxon>Azospirillaceae</taxon>
        <taxon>Azospirillum</taxon>
    </lineage>
</organism>
<dbReference type="AlphaFoldDB" id="A0A4D8PQD4"/>
<protein>
    <submittedName>
        <fullName evidence="1">Uncharacterized protein</fullName>
    </submittedName>
</protein>
<reference evidence="1 2" key="1">
    <citation type="submission" date="2018-09" db="EMBL/GenBank/DDBJ databases">
        <title>Whole genome based analysis of evolution and adaptive divergence in Indian and Brazilian strains of Azospirillum brasilense.</title>
        <authorList>
            <person name="Singh C."/>
            <person name="Tripathi A.K."/>
        </authorList>
    </citation>
    <scope>NUCLEOTIDE SEQUENCE [LARGE SCALE GENOMIC DNA]</scope>
    <source>
        <strain evidence="1 2">MTCC4035</strain>
        <plasmid evidence="1 2">p3</plasmid>
    </source>
</reference>
<dbReference type="EMBL" id="CP032324">
    <property type="protein sequence ID" value="QCN99470.1"/>
    <property type="molecule type" value="Genomic_DNA"/>
</dbReference>
<sequence>MTTVPPGLTPHILPGILREIAEIAGFQAAVDLCVAARGRRFYIPARSRLTKNHPLVLAVGWRAARLIADAYGHETLPIPTARPVLRAYRARVLRTAGYTTGQIAMILDMERGNVLRLAPASDYPIGPVDPRVLRAIFDDAPRRFARMKPGAAQPAPVGEQAPLPLFAHAGVQLPL</sequence>
<proteinExistence type="predicted"/>
<evidence type="ECO:0000313" key="1">
    <source>
        <dbReference type="EMBL" id="QCN99470.1"/>
    </source>
</evidence>
<dbReference type="KEGG" id="aare:D3093_30060"/>
<name>A0A4D8PQD4_9PROT</name>
<keyword evidence="1" id="KW-0614">Plasmid</keyword>